<evidence type="ECO:0000256" key="2">
    <source>
        <dbReference type="ARBA" id="ARBA00022723"/>
    </source>
</evidence>
<dbReference type="Gene3D" id="3.40.50.1000">
    <property type="entry name" value="HAD superfamily/HAD-like"/>
    <property type="match status" value="1"/>
</dbReference>
<evidence type="ECO:0000313" key="4">
    <source>
        <dbReference type="EMBL" id="ALS22501.1"/>
    </source>
</evidence>
<dbReference type="STRING" id="162209.IJ22_21270"/>
<dbReference type="InterPro" id="IPR023214">
    <property type="entry name" value="HAD_sf"/>
</dbReference>
<dbReference type="Proteomes" id="UP000061660">
    <property type="component" value="Chromosome"/>
</dbReference>
<reference evidence="5" key="1">
    <citation type="submission" date="2015-12" db="EMBL/GenBank/DDBJ databases">
        <title>Complete genome sequences of two moderately thermophilic Paenibacillus species.</title>
        <authorList>
            <person name="Butler R.III."/>
            <person name="Wang J."/>
            <person name="Stark B.C."/>
            <person name="Pombert J.-F."/>
        </authorList>
    </citation>
    <scope>NUCLEOTIDE SEQUENCE [LARGE SCALE GENOMIC DNA]</scope>
    <source>
        <strain evidence="5">32O-Y</strain>
    </source>
</reference>
<dbReference type="EMBL" id="CP013652">
    <property type="protein sequence ID" value="ALS22501.1"/>
    <property type="molecule type" value="Genomic_DNA"/>
</dbReference>
<dbReference type="Gene3D" id="1.10.150.240">
    <property type="entry name" value="Putative phosphatase, domain 2"/>
    <property type="match status" value="1"/>
</dbReference>
<dbReference type="SFLD" id="SFLDG01129">
    <property type="entry name" value="C1.5:_HAD__Beta-PGM__Phosphata"/>
    <property type="match status" value="1"/>
</dbReference>
<evidence type="ECO:0000313" key="5">
    <source>
        <dbReference type="Proteomes" id="UP000061660"/>
    </source>
</evidence>
<evidence type="ECO:0000256" key="1">
    <source>
        <dbReference type="ARBA" id="ARBA00006171"/>
    </source>
</evidence>
<comment type="similarity">
    <text evidence="1">Belongs to the HAD-like hydrolase superfamily. CbbY/CbbZ/Gph/YieH family.</text>
</comment>
<dbReference type="InterPro" id="IPR036412">
    <property type="entry name" value="HAD-like_sf"/>
</dbReference>
<reference evidence="4 5" key="2">
    <citation type="journal article" date="2016" name="Genome Announc.">
        <title>Complete Genome Sequences of Two Interactive Moderate Thermophiles, Paenibacillus napthalenovorans 32O-Y and Paenibacillus sp. 32O-W.</title>
        <authorList>
            <person name="Butler R.R.III."/>
            <person name="Wang J."/>
            <person name="Stark B.C."/>
            <person name="Pombert J.F."/>
        </authorList>
    </citation>
    <scope>NUCLEOTIDE SEQUENCE [LARGE SCALE GENOMIC DNA]</scope>
    <source>
        <strain evidence="4 5">32O-Y</strain>
    </source>
</reference>
<gene>
    <name evidence="4" type="ORF">IJ22_21270</name>
</gene>
<protein>
    <submittedName>
        <fullName evidence="4">Phosphoglycolate phosphatase</fullName>
    </submittedName>
</protein>
<dbReference type="Pfam" id="PF13419">
    <property type="entry name" value="HAD_2"/>
    <property type="match status" value="1"/>
</dbReference>
<dbReference type="KEGG" id="pnp:IJ22_21270"/>
<dbReference type="SUPFAM" id="SSF56784">
    <property type="entry name" value="HAD-like"/>
    <property type="match status" value="1"/>
</dbReference>
<dbReference type="InterPro" id="IPR023198">
    <property type="entry name" value="PGP-like_dom2"/>
</dbReference>
<dbReference type="PANTHER" id="PTHR18901">
    <property type="entry name" value="2-DEOXYGLUCOSE-6-PHOSPHATE PHOSPHATASE 2"/>
    <property type="match status" value="1"/>
</dbReference>
<dbReference type="PANTHER" id="PTHR18901:SF38">
    <property type="entry name" value="PSEUDOURIDINE-5'-PHOSPHATASE"/>
    <property type="match status" value="1"/>
</dbReference>
<keyword evidence="5" id="KW-1185">Reference proteome</keyword>
<dbReference type="InterPro" id="IPR041492">
    <property type="entry name" value="HAD_2"/>
</dbReference>
<accession>A0A0U2W4R1</accession>
<dbReference type="NCBIfam" id="TIGR01509">
    <property type="entry name" value="HAD-SF-IA-v3"/>
    <property type="match status" value="1"/>
</dbReference>
<dbReference type="SFLD" id="SFLDS00003">
    <property type="entry name" value="Haloacid_Dehalogenase"/>
    <property type="match status" value="1"/>
</dbReference>
<keyword evidence="3" id="KW-0378">Hydrolase</keyword>
<keyword evidence="2" id="KW-0479">Metal-binding</keyword>
<evidence type="ECO:0000256" key="3">
    <source>
        <dbReference type="ARBA" id="ARBA00022801"/>
    </source>
</evidence>
<dbReference type="FunFam" id="3.40.50.1000:FF:000036">
    <property type="entry name" value="HAD family hydrolase"/>
    <property type="match status" value="1"/>
</dbReference>
<dbReference type="PATRIC" id="fig|162209.4.peg.2260"/>
<dbReference type="PRINTS" id="PR00413">
    <property type="entry name" value="HADHALOGNASE"/>
</dbReference>
<dbReference type="SFLD" id="SFLDG01135">
    <property type="entry name" value="C1.5.6:_HAD__Beta-PGM__Phospha"/>
    <property type="match status" value="1"/>
</dbReference>
<dbReference type="GO" id="GO:0016787">
    <property type="term" value="F:hydrolase activity"/>
    <property type="evidence" value="ECO:0007669"/>
    <property type="project" value="UniProtKB-KW"/>
</dbReference>
<dbReference type="CDD" id="cd16423">
    <property type="entry name" value="HAD_BPGM-like"/>
    <property type="match status" value="1"/>
</dbReference>
<proteinExistence type="inferred from homology"/>
<sequence>MTNVIQAVVFDFDGLIVDTETPEFESFQEMYRQHGCELTLDIWGQCIGTGPEAFNPYDDLEARIGRAWDREAARQRHKMTYEEKMRHADVRPGVRAYLQEAKELGLRVGLASSSSRAWVTGYLERFGLLPWFDCIRTSDDVTKVKPDPELYRKTLEGLGVRPEAAVAFEDSPNGALAAKRAGMWCVIVPNSVTAKLQFGEYDQRLSSMEELPLRELIVSLA</sequence>
<dbReference type="InterPro" id="IPR006439">
    <property type="entry name" value="HAD-SF_hydro_IA"/>
</dbReference>
<name>A0A0U2W4R1_9BACL</name>
<dbReference type="GO" id="GO:0046872">
    <property type="term" value="F:metal ion binding"/>
    <property type="evidence" value="ECO:0007669"/>
    <property type="project" value="UniProtKB-KW"/>
</dbReference>
<organism evidence="4 5">
    <name type="scientific">Paenibacillus naphthalenovorans</name>
    <dbReference type="NCBI Taxonomy" id="162209"/>
    <lineage>
        <taxon>Bacteria</taxon>
        <taxon>Bacillati</taxon>
        <taxon>Bacillota</taxon>
        <taxon>Bacilli</taxon>
        <taxon>Bacillales</taxon>
        <taxon>Paenibacillaceae</taxon>
        <taxon>Paenibacillus</taxon>
    </lineage>
</organism>
<dbReference type="AlphaFoldDB" id="A0A0U2W4R1"/>